<dbReference type="SUPFAM" id="SSF55729">
    <property type="entry name" value="Acyl-CoA N-acyltransferases (Nat)"/>
    <property type="match status" value="1"/>
</dbReference>
<accession>A0ABS3W4J9</accession>
<evidence type="ECO:0000313" key="4">
    <source>
        <dbReference type="EMBL" id="MBO7743235.1"/>
    </source>
</evidence>
<gene>
    <name evidence="4" type="ORF">I8J29_03450</name>
</gene>
<reference evidence="4 5" key="1">
    <citation type="submission" date="2021-03" db="EMBL/GenBank/DDBJ databases">
        <title>Paenibacillus artemisicola MWE-103 whole genome sequence.</title>
        <authorList>
            <person name="Ham Y.J."/>
        </authorList>
    </citation>
    <scope>NUCLEOTIDE SEQUENCE [LARGE SCALE GENOMIC DNA]</scope>
    <source>
        <strain evidence="4 5">MWE-103</strain>
    </source>
</reference>
<dbReference type="Gene3D" id="3.40.630.30">
    <property type="match status" value="1"/>
</dbReference>
<evidence type="ECO:0000259" key="3">
    <source>
        <dbReference type="PROSITE" id="PS51186"/>
    </source>
</evidence>
<dbReference type="EMBL" id="JAGGDJ010000002">
    <property type="protein sequence ID" value="MBO7743235.1"/>
    <property type="molecule type" value="Genomic_DNA"/>
</dbReference>
<comment type="caution">
    <text evidence="4">The sequence shown here is derived from an EMBL/GenBank/DDBJ whole genome shotgun (WGS) entry which is preliminary data.</text>
</comment>
<dbReference type="Pfam" id="PF00583">
    <property type="entry name" value="Acetyltransf_1"/>
    <property type="match status" value="1"/>
</dbReference>
<dbReference type="InterPro" id="IPR000182">
    <property type="entry name" value="GNAT_dom"/>
</dbReference>
<dbReference type="Proteomes" id="UP000670947">
    <property type="component" value="Unassembled WGS sequence"/>
</dbReference>
<proteinExistence type="predicted"/>
<protein>
    <submittedName>
        <fullName evidence="4">GNAT family N-acetyltransferase</fullName>
    </submittedName>
</protein>
<dbReference type="PROSITE" id="PS51186">
    <property type="entry name" value="GNAT"/>
    <property type="match status" value="1"/>
</dbReference>
<keyword evidence="5" id="KW-1185">Reference proteome</keyword>
<evidence type="ECO:0000313" key="5">
    <source>
        <dbReference type="Proteomes" id="UP000670947"/>
    </source>
</evidence>
<sequence>MNLPKPEAAASAEESGYVRDRLIAYNASRLPEAYRDRYEEINLVQRDADGRIIGGVLSVYCWTWLEVDILWVDDAYRGRGAGSALLEAAEREARKRGCAFVKLNTFSFQAPAFYARHGYAELAVIEDAPAGHRHYYFIKKLQHEGDNRS</sequence>
<keyword evidence="2" id="KW-0012">Acyltransferase</keyword>
<dbReference type="InterPro" id="IPR016181">
    <property type="entry name" value="Acyl_CoA_acyltransferase"/>
</dbReference>
<keyword evidence="1" id="KW-0808">Transferase</keyword>
<evidence type="ECO:0000256" key="2">
    <source>
        <dbReference type="ARBA" id="ARBA00023315"/>
    </source>
</evidence>
<dbReference type="PANTHER" id="PTHR43877">
    <property type="entry name" value="AMINOALKYLPHOSPHONATE N-ACETYLTRANSFERASE-RELATED-RELATED"/>
    <property type="match status" value="1"/>
</dbReference>
<organism evidence="4 5">
    <name type="scientific">Paenibacillus artemisiicola</name>
    <dbReference type="NCBI Taxonomy" id="1172618"/>
    <lineage>
        <taxon>Bacteria</taxon>
        <taxon>Bacillati</taxon>
        <taxon>Bacillota</taxon>
        <taxon>Bacilli</taxon>
        <taxon>Bacillales</taxon>
        <taxon>Paenibacillaceae</taxon>
        <taxon>Paenibacillus</taxon>
    </lineage>
</organism>
<dbReference type="PANTHER" id="PTHR43877:SF2">
    <property type="entry name" value="AMINOALKYLPHOSPHONATE N-ACETYLTRANSFERASE-RELATED"/>
    <property type="match status" value="1"/>
</dbReference>
<feature type="domain" description="N-acetyltransferase" evidence="3">
    <location>
        <begin position="1"/>
        <end position="142"/>
    </location>
</feature>
<evidence type="ECO:0000256" key="1">
    <source>
        <dbReference type="ARBA" id="ARBA00022679"/>
    </source>
</evidence>
<dbReference type="CDD" id="cd04301">
    <property type="entry name" value="NAT_SF"/>
    <property type="match status" value="1"/>
</dbReference>
<name>A0ABS3W4J9_9BACL</name>
<dbReference type="InterPro" id="IPR050832">
    <property type="entry name" value="Bact_Acetyltransf"/>
</dbReference>